<evidence type="ECO:0000313" key="2">
    <source>
        <dbReference type="EMBL" id="PWZ45566.1"/>
    </source>
</evidence>
<dbReference type="PANTHER" id="PTHR33181:SF54">
    <property type="entry name" value="OS05G0138000 PROTEIN"/>
    <property type="match status" value="1"/>
</dbReference>
<sequence>MAWWRKKVVSPARRAWAAVSTRVRARNAGSSGSILKLHEDVQTCGYRDVQVMFDILTSELEASTQRPAVKHQHQQQQRKRRPPPPPWPSHRSSSVIAAAQ</sequence>
<organism evidence="2 3">
    <name type="scientific">Zea mays</name>
    <name type="common">Maize</name>
    <dbReference type="NCBI Taxonomy" id="4577"/>
    <lineage>
        <taxon>Eukaryota</taxon>
        <taxon>Viridiplantae</taxon>
        <taxon>Streptophyta</taxon>
        <taxon>Embryophyta</taxon>
        <taxon>Tracheophyta</taxon>
        <taxon>Spermatophyta</taxon>
        <taxon>Magnoliopsida</taxon>
        <taxon>Liliopsida</taxon>
        <taxon>Poales</taxon>
        <taxon>Poaceae</taxon>
        <taxon>PACMAD clade</taxon>
        <taxon>Panicoideae</taxon>
        <taxon>Andropogonodae</taxon>
        <taxon>Andropogoneae</taxon>
        <taxon>Tripsacinae</taxon>
        <taxon>Zea</taxon>
    </lineage>
</organism>
<accession>A0A3L6GB12</accession>
<dbReference type="EMBL" id="NCVQ01000002">
    <property type="protein sequence ID" value="PWZ45566.1"/>
    <property type="molecule type" value="Genomic_DNA"/>
</dbReference>
<feature type="compositionally biased region" description="Basic residues" evidence="1">
    <location>
        <begin position="68"/>
        <end position="82"/>
    </location>
</feature>
<reference evidence="2 3" key="1">
    <citation type="journal article" date="2018" name="Nat. Genet.">
        <title>Extensive intraspecific gene order and gene structural variations between Mo17 and other maize genomes.</title>
        <authorList>
            <person name="Sun S."/>
            <person name="Zhou Y."/>
            <person name="Chen J."/>
            <person name="Shi J."/>
            <person name="Zhao H."/>
            <person name="Zhao H."/>
            <person name="Song W."/>
            <person name="Zhang M."/>
            <person name="Cui Y."/>
            <person name="Dong X."/>
            <person name="Liu H."/>
            <person name="Ma X."/>
            <person name="Jiao Y."/>
            <person name="Wang B."/>
            <person name="Wei X."/>
            <person name="Stein J.C."/>
            <person name="Glaubitz J.C."/>
            <person name="Lu F."/>
            <person name="Yu G."/>
            <person name="Liang C."/>
            <person name="Fengler K."/>
            <person name="Li B."/>
            <person name="Rafalski A."/>
            <person name="Schnable P.S."/>
            <person name="Ware D.H."/>
            <person name="Buckler E.S."/>
            <person name="Lai J."/>
        </authorList>
    </citation>
    <scope>NUCLEOTIDE SEQUENCE [LARGE SCALE GENOMIC DNA]</scope>
    <source>
        <strain evidence="3">cv. Missouri 17</strain>
        <tissue evidence="2">Seedling</tissue>
    </source>
</reference>
<dbReference type="PANTHER" id="PTHR33181">
    <property type="entry name" value="OS01G0778500 PROTEIN"/>
    <property type="match status" value="1"/>
</dbReference>
<dbReference type="KEGG" id="zma:100277867"/>
<comment type="caution">
    <text evidence="2">The sequence shown here is derived from an EMBL/GenBank/DDBJ whole genome shotgun (WGS) entry which is preliminary data.</text>
</comment>
<dbReference type="AlphaFoldDB" id="A0A3L6GB12"/>
<evidence type="ECO:0000256" key="1">
    <source>
        <dbReference type="SAM" id="MobiDB-lite"/>
    </source>
</evidence>
<evidence type="ECO:0000313" key="3">
    <source>
        <dbReference type="Proteomes" id="UP000251960"/>
    </source>
</evidence>
<dbReference type="ExpressionAtlas" id="A0A3L6GB12">
    <property type="expression patterns" value="baseline and differential"/>
</dbReference>
<dbReference type="OrthoDB" id="689242at2759"/>
<dbReference type="Proteomes" id="UP000251960">
    <property type="component" value="Chromosome 10"/>
</dbReference>
<feature type="region of interest" description="Disordered" evidence="1">
    <location>
        <begin position="62"/>
        <end position="100"/>
    </location>
</feature>
<protein>
    <submittedName>
        <fullName evidence="2">Uncharacterized protein</fullName>
    </submittedName>
</protein>
<gene>
    <name evidence="2" type="ORF">Zm00014a_024518</name>
</gene>
<proteinExistence type="predicted"/>
<name>A0A3L6GB12_MAIZE</name>